<gene>
    <name evidence="2" type="ORF">OG814_38620</name>
</gene>
<evidence type="ECO:0000313" key="2">
    <source>
        <dbReference type="EMBL" id="WTR74779.1"/>
    </source>
</evidence>
<accession>A0ABZ1LNU0</accession>
<keyword evidence="1" id="KW-0175">Coiled coil</keyword>
<evidence type="ECO:0000256" key="1">
    <source>
        <dbReference type="SAM" id="Coils"/>
    </source>
</evidence>
<feature type="coiled-coil region" evidence="1">
    <location>
        <begin position="130"/>
        <end position="157"/>
    </location>
</feature>
<organism evidence="2 3">
    <name type="scientific">Streptomyces zaomyceticus</name>
    <dbReference type="NCBI Taxonomy" id="68286"/>
    <lineage>
        <taxon>Bacteria</taxon>
        <taxon>Bacillati</taxon>
        <taxon>Actinomycetota</taxon>
        <taxon>Actinomycetes</taxon>
        <taxon>Kitasatosporales</taxon>
        <taxon>Streptomycetaceae</taxon>
        <taxon>Streptomyces</taxon>
    </lineage>
</organism>
<dbReference type="Proteomes" id="UP001622594">
    <property type="component" value="Chromosome"/>
</dbReference>
<sequence length="175" mass="18898">MTDSTHLGIYLNDHLAGSAAGVAVLRRAARVHRGTELGPPLASLALEVTQDCESLLRVMADLGLPVRRRRMVLGRLAEKAGRLKLNGRVLSRSPLSDVVELEAVRLGVEGKACAWRSLEALAGTEQRIDVVRLQELLRRAERQIQVLEALRVERAAQVFAAGGPNVGGGPRSSSR</sequence>
<evidence type="ECO:0000313" key="3">
    <source>
        <dbReference type="Proteomes" id="UP001622594"/>
    </source>
</evidence>
<dbReference type="EMBL" id="CP108188">
    <property type="protein sequence ID" value="WTR74779.1"/>
    <property type="molecule type" value="Genomic_DNA"/>
</dbReference>
<reference evidence="2 3" key="1">
    <citation type="submission" date="2022-10" db="EMBL/GenBank/DDBJ databases">
        <title>The complete genomes of actinobacterial strains from the NBC collection.</title>
        <authorList>
            <person name="Joergensen T.S."/>
            <person name="Alvarez Arevalo M."/>
            <person name="Sterndorff E.B."/>
            <person name="Faurdal D."/>
            <person name="Vuksanovic O."/>
            <person name="Mourched A.-S."/>
            <person name="Charusanti P."/>
            <person name="Shaw S."/>
            <person name="Blin K."/>
            <person name="Weber T."/>
        </authorList>
    </citation>
    <scope>NUCLEOTIDE SEQUENCE [LARGE SCALE GENOMIC DNA]</scope>
    <source>
        <strain evidence="2 3">NBC_00123</strain>
    </source>
</reference>
<keyword evidence="3" id="KW-1185">Reference proteome</keyword>
<protein>
    <submittedName>
        <fullName evidence="2">Uncharacterized protein</fullName>
    </submittedName>
</protein>
<dbReference type="RefSeq" id="WP_327159823.1">
    <property type="nucleotide sequence ID" value="NZ_CP108062.1"/>
</dbReference>
<proteinExistence type="predicted"/>
<name>A0ABZ1LNU0_9ACTN</name>